<dbReference type="EMBL" id="JAGTJJ010000027">
    <property type="protein sequence ID" value="MDC3985313.1"/>
    <property type="molecule type" value="Genomic_DNA"/>
</dbReference>
<evidence type="ECO:0000256" key="1">
    <source>
        <dbReference type="SAM" id="MobiDB-lite"/>
    </source>
</evidence>
<comment type="caution">
    <text evidence="2">The sequence shown here is derived from an EMBL/GenBank/DDBJ whole genome shotgun (WGS) entry which is preliminary data.</text>
</comment>
<proteinExistence type="predicted"/>
<evidence type="ECO:0000313" key="2">
    <source>
        <dbReference type="EMBL" id="MDC3985313.1"/>
    </source>
</evidence>
<dbReference type="AlphaFoldDB" id="A0A9X4AUI8"/>
<sequence>MRKLSRAASGARHVRWSSEILRTMIAHLDVNDRLSEVQKKALAAEIEVLGPRVEGLESAVAPYRAFVEHAHLDIRARQRVANFLCDEAQRAADGAMRPHRKDIDSILPGGFGAILAKTSLSRVLRAGHAKTVEHAERAASALRSLPAKIPGTGPLADTLDQAANLLRTFNKSANALEEQRTPLRAAVNKGIFDLRETLDQIDGRLRTHFSQDFIDSLYPELNKSGSAVADEDDEDDDASAPPEG</sequence>
<organism evidence="2 3">
    <name type="scientific">Polyangium jinanense</name>
    <dbReference type="NCBI Taxonomy" id="2829994"/>
    <lineage>
        <taxon>Bacteria</taxon>
        <taxon>Pseudomonadati</taxon>
        <taxon>Myxococcota</taxon>
        <taxon>Polyangia</taxon>
        <taxon>Polyangiales</taxon>
        <taxon>Polyangiaceae</taxon>
        <taxon>Polyangium</taxon>
    </lineage>
</organism>
<gene>
    <name evidence="2" type="ORF">KEG57_32845</name>
</gene>
<dbReference type="Proteomes" id="UP001151081">
    <property type="component" value="Unassembled WGS sequence"/>
</dbReference>
<accession>A0A9X4AUI8</accession>
<feature type="compositionally biased region" description="Acidic residues" evidence="1">
    <location>
        <begin position="229"/>
        <end position="238"/>
    </location>
</feature>
<keyword evidence="3" id="KW-1185">Reference proteome</keyword>
<evidence type="ECO:0000313" key="3">
    <source>
        <dbReference type="Proteomes" id="UP001151081"/>
    </source>
</evidence>
<reference evidence="2 3" key="1">
    <citation type="submission" date="2021-04" db="EMBL/GenBank/DDBJ databases">
        <title>Genome analysis of Polyangium sp.</title>
        <authorList>
            <person name="Li Y."/>
            <person name="Wang J."/>
        </authorList>
    </citation>
    <scope>NUCLEOTIDE SEQUENCE [LARGE SCALE GENOMIC DNA]</scope>
    <source>
        <strain evidence="2 3">SDU14</strain>
    </source>
</reference>
<dbReference type="RefSeq" id="WP_272424054.1">
    <property type="nucleotide sequence ID" value="NZ_JAGTJJ010000027.1"/>
</dbReference>
<name>A0A9X4AUI8_9BACT</name>
<feature type="region of interest" description="Disordered" evidence="1">
    <location>
        <begin position="224"/>
        <end position="244"/>
    </location>
</feature>
<protein>
    <submittedName>
        <fullName evidence="2">Uncharacterized protein</fullName>
    </submittedName>
</protein>